<sequence>MNFPIIFIQACHTPNPLEWTIVIAMIGVILAGSGIAATGILSISSTVITMLIAGASMETISAAVGAMLNTIYAATASVQLVAMLVNGVKSILGC</sequence>
<evidence type="ECO:0000313" key="3">
    <source>
        <dbReference type="Proteomes" id="UP000252085"/>
    </source>
</evidence>
<comment type="caution">
    <text evidence="2">The sequence shown here is derived from an EMBL/GenBank/DDBJ whole genome shotgun (WGS) entry which is preliminary data.</text>
</comment>
<dbReference type="EMBL" id="LXQE01000125">
    <property type="protein sequence ID" value="RCJ38031.1"/>
    <property type="molecule type" value="Genomic_DNA"/>
</dbReference>
<evidence type="ECO:0000256" key="1">
    <source>
        <dbReference type="SAM" id="Phobius"/>
    </source>
</evidence>
<proteinExistence type="predicted"/>
<evidence type="ECO:0000313" key="2">
    <source>
        <dbReference type="EMBL" id="RCJ38031.1"/>
    </source>
</evidence>
<reference evidence="2 3" key="1">
    <citation type="submission" date="2016-04" db="EMBL/GenBank/DDBJ databases">
        <authorList>
            <person name="Evans L.H."/>
            <person name="Alamgir A."/>
            <person name="Owens N."/>
            <person name="Weber N.D."/>
            <person name="Virtaneva K."/>
            <person name="Barbian K."/>
            <person name="Babar A."/>
            <person name="Rosenke K."/>
        </authorList>
    </citation>
    <scope>NUCLEOTIDE SEQUENCE [LARGE SCALE GENOMIC DNA]</scope>
    <source>
        <strain evidence="2">NIES-2108</strain>
    </source>
</reference>
<organism evidence="2 3">
    <name type="scientific">Nostoc punctiforme NIES-2108</name>
    <dbReference type="NCBI Taxonomy" id="1356359"/>
    <lineage>
        <taxon>Bacteria</taxon>
        <taxon>Bacillati</taxon>
        <taxon>Cyanobacteriota</taxon>
        <taxon>Cyanophyceae</taxon>
        <taxon>Nostocales</taxon>
        <taxon>Nostocaceae</taxon>
        <taxon>Nostoc</taxon>
    </lineage>
</organism>
<name>A0A367RQB3_NOSPU</name>
<gene>
    <name evidence="2" type="ORF">A6769_09745</name>
</gene>
<accession>A0A367RQB3</accession>
<protein>
    <submittedName>
        <fullName evidence="2">Uncharacterized protein</fullName>
    </submittedName>
</protein>
<feature type="transmembrane region" description="Helical" evidence="1">
    <location>
        <begin position="60"/>
        <end position="85"/>
    </location>
</feature>
<dbReference type="AlphaFoldDB" id="A0A367RQB3"/>
<keyword evidence="1" id="KW-0472">Membrane</keyword>
<feature type="transmembrane region" description="Helical" evidence="1">
    <location>
        <begin position="21"/>
        <end position="54"/>
    </location>
</feature>
<keyword evidence="1" id="KW-0812">Transmembrane</keyword>
<keyword evidence="1" id="KW-1133">Transmembrane helix</keyword>
<dbReference type="Proteomes" id="UP000252085">
    <property type="component" value="Unassembled WGS sequence"/>
</dbReference>